<gene>
    <name evidence="7" type="ORF">K504DRAFT_362878</name>
</gene>
<name>A0A6G1KIV8_9PLEO</name>
<dbReference type="Pfam" id="PF00324">
    <property type="entry name" value="AA_permease"/>
    <property type="match status" value="1"/>
</dbReference>
<reference evidence="7" key="1">
    <citation type="journal article" date="2020" name="Stud. Mycol.">
        <title>101 Dothideomycetes genomes: a test case for predicting lifestyles and emergence of pathogens.</title>
        <authorList>
            <person name="Haridas S."/>
            <person name="Albert R."/>
            <person name="Binder M."/>
            <person name="Bloem J."/>
            <person name="Labutti K."/>
            <person name="Salamov A."/>
            <person name="Andreopoulos B."/>
            <person name="Baker S."/>
            <person name="Barry K."/>
            <person name="Bills G."/>
            <person name="Bluhm B."/>
            <person name="Cannon C."/>
            <person name="Castanera R."/>
            <person name="Culley D."/>
            <person name="Daum C."/>
            <person name="Ezra D."/>
            <person name="Gonzalez J."/>
            <person name="Henrissat B."/>
            <person name="Kuo A."/>
            <person name="Liang C."/>
            <person name="Lipzen A."/>
            <person name="Lutzoni F."/>
            <person name="Magnuson J."/>
            <person name="Mondo S."/>
            <person name="Nolan M."/>
            <person name="Ohm R."/>
            <person name="Pangilinan J."/>
            <person name="Park H.-J."/>
            <person name="Ramirez L."/>
            <person name="Alfaro M."/>
            <person name="Sun H."/>
            <person name="Tritt A."/>
            <person name="Yoshinaga Y."/>
            <person name="Zwiers L.-H."/>
            <person name="Turgeon B."/>
            <person name="Goodwin S."/>
            <person name="Spatafora J."/>
            <person name="Crous P."/>
            <person name="Grigoriev I."/>
        </authorList>
    </citation>
    <scope>NUCLEOTIDE SEQUENCE</scope>
    <source>
        <strain evidence="7">CBS 279.74</strain>
    </source>
</reference>
<dbReference type="PANTHER" id="PTHR43341">
    <property type="entry name" value="AMINO ACID PERMEASE"/>
    <property type="match status" value="1"/>
</dbReference>
<dbReference type="AlphaFoldDB" id="A0A6G1KIV8"/>
<dbReference type="InterPro" id="IPR050524">
    <property type="entry name" value="APC_YAT"/>
</dbReference>
<organism evidence="7 8">
    <name type="scientific">Pleomassaria siparia CBS 279.74</name>
    <dbReference type="NCBI Taxonomy" id="1314801"/>
    <lineage>
        <taxon>Eukaryota</taxon>
        <taxon>Fungi</taxon>
        <taxon>Dikarya</taxon>
        <taxon>Ascomycota</taxon>
        <taxon>Pezizomycotina</taxon>
        <taxon>Dothideomycetes</taxon>
        <taxon>Pleosporomycetidae</taxon>
        <taxon>Pleosporales</taxon>
        <taxon>Pleomassariaceae</taxon>
        <taxon>Pleomassaria</taxon>
    </lineage>
</organism>
<evidence type="ECO:0000313" key="7">
    <source>
        <dbReference type="EMBL" id="KAF2712774.1"/>
    </source>
</evidence>
<evidence type="ECO:0000256" key="5">
    <source>
        <dbReference type="SAM" id="SignalP"/>
    </source>
</evidence>
<dbReference type="Gene3D" id="1.20.1740.10">
    <property type="entry name" value="Amino acid/polyamine transporter I"/>
    <property type="match status" value="1"/>
</dbReference>
<keyword evidence="3" id="KW-1133">Transmembrane helix</keyword>
<feature type="signal peptide" evidence="5">
    <location>
        <begin position="1"/>
        <end position="23"/>
    </location>
</feature>
<evidence type="ECO:0000256" key="4">
    <source>
        <dbReference type="ARBA" id="ARBA00023136"/>
    </source>
</evidence>
<feature type="chain" id="PRO_5026326554" description="Amino acid permease/ SLC12A domain-containing protein" evidence="5">
    <location>
        <begin position="24"/>
        <end position="80"/>
    </location>
</feature>
<feature type="non-terminal residue" evidence="7">
    <location>
        <position position="80"/>
    </location>
</feature>
<dbReference type="GO" id="GO:0015171">
    <property type="term" value="F:amino acid transmembrane transporter activity"/>
    <property type="evidence" value="ECO:0007669"/>
    <property type="project" value="TreeGrafter"/>
</dbReference>
<dbReference type="GO" id="GO:0016020">
    <property type="term" value="C:membrane"/>
    <property type="evidence" value="ECO:0007669"/>
    <property type="project" value="UniProtKB-SubCell"/>
</dbReference>
<sequence>FIALGGAIGTSLFLGIGSSLAKAGPLSLFLGFTISGLAPHSSCCNDLWLIISLGEMTTWLPIPGAIPQFCDRFVDYALGL</sequence>
<evidence type="ECO:0000259" key="6">
    <source>
        <dbReference type="Pfam" id="PF00324"/>
    </source>
</evidence>
<dbReference type="InterPro" id="IPR004841">
    <property type="entry name" value="AA-permease/SLC12A_dom"/>
</dbReference>
<proteinExistence type="predicted"/>
<comment type="subcellular location">
    <subcellularLocation>
        <location evidence="1">Membrane</location>
        <topology evidence="1">Multi-pass membrane protein</topology>
    </subcellularLocation>
</comment>
<accession>A0A6G1KIV8</accession>
<dbReference type="OrthoDB" id="3900342at2759"/>
<dbReference type="Proteomes" id="UP000799428">
    <property type="component" value="Unassembled WGS sequence"/>
</dbReference>
<keyword evidence="4" id="KW-0472">Membrane</keyword>
<feature type="domain" description="Amino acid permease/ SLC12A" evidence="6">
    <location>
        <begin position="1"/>
        <end position="79"/>
    </location>
</feature>
<keyword evidence="8" id="KW-1185">Reference proteome</keyword>
<dbReference type="PANTHER" id="PTHR43341:SF39">
    <property type="entry name" value="AMINO ACID TRANSPORTER (EUROFUNG)-RELATED"/>
    <property type="match status" value="1"/>
</dbReference>
<evidence type="ECO:0000256" key="1">
    <source>
        <dbReference type="ARBA" id="ARBA00004141"/>
    </source>
</evidence>
<evidence type="ECO:0000256" key="3">
    <source>
        <dbReference type="ARBA" id="ARBA00022989"/>
    </source>
</evidence>
<evidence type="ECO:0000256" key="2">
    <source>
        <dbReference type="ARBA" id="ARBA00022692"/>
    </source>
</evidence>
<evidence type="ECO:0000313" key="8">
    <source>
        <dbReference type="Proteomes" id="UP000799428"/>
    </source>
</evidence>
<feature type="non-terminal residue" evidence="7">
    <location>
        <position position="1"/>
    </location>
</feature>
<keyword evidence="2" id="KW-0812">Transmembrane</keyword>
<keyword evidence="5" id="KW-0732">Signal</keyword>
<protein>
    <recommendedName>
        <fullName evidence="6">Amino acid permease/ SLC12A domain-containing protein</fullName>
    </recommendedName>
</protein>
<dbReference type="EMBL" id="MU005766">
    <property type="protein sequence ID" value="KAF2712774.1"/>
    <property type="molecule type" value="Genomic_DNA"/>
</dbReference>